<name>A0A418ZV31_9RHOB</name>
<protein>
    <submittedName>
        <fullName evidence="2">Lycopene cyclase</fullName>
    </submittedName>
</protein>
<dbReference type="InterPro" id="IPR036188">
    <property type="entry name" value="FAD/NAD-bd_sf"/>
</dbReference>
<dbReference type="GO" id="GO:0016117">
    <property type="term" value="P:carotenoid biosynthetic process"/>
    <property type="evidence" value="ECO:0007669"/>
    <property type="project" value="InterPro"/>
</dbReference>
<comment type="caution">
    <text evidence="2">The sequence shown here is derived from an EMBL/GenBank/DDBJ whole genome shotgun (WGS) entry which is preliminary data.</text>
</comment>
<comment type="similarity">
    <text evidence="1">Belongs to the lycopene cyclase family.</text>
</comment>
<dbReference type="SUPFAM" id="SSF51905">
    <property type="entry name" value="FAD/NAD(P)-binding domain"/>
    <property type="match status" value="1"/>
</dbReference>
<dbReference type="NCBIfam" id="TIGR01790">
    <property type="entry name" value="carotene-cycl"/>
    <property type="match status" value="1"/>
</dbReference>
<sequence length="386" mass="42762">MTHDILLAGAGLANGLIALALRQARPDLHVTIIDRAAGPSDAHTWSCHDTDLSPEWLDRLRPLQRGRWSGQDVRFPRHARRLSTGYGSLDGAALMGAVADAGVRILWDSPIAALDIDGATLESGRRIDAQAVLDGRGAEPSPHLVVGYQKFVGVEIRTDAPHGIDRPVIMDATVTQQDGYRFIYLLPFAPDRILIEDTRYSDGGDLDDEALARASHDYARQQGWAGTELRRERGILPIAMAHDAEAFWEERLTTPPPVGLRAGFFHPVTGYSLPYAAQVADIVAGLQGPITTATLRGPIRDFALARARQDRFLRLLNRMLFRGCAPDRRYTLLQRFYRLPQPLIERFYAGQMTMADKLRIVTGKPPIPLGTAFRCLPERPLLQENA</sequence>
<evidence type="ECO:0000313" key="2">
    <source>
        <dbReference type="EMBL" id="RJL02399.1"/>
    </source>
</evidence>
<dbReference type="Pfam" id="PF05834">
    <property type="entry name" value="Lycopene_cycl"/>
    <property type="match status" value="1"/>
</dbReference>
<organism evidence="2 3">
    <name type="scientific">Paracoccus aestuarii</name>
    <dbReference type="NCBI Taxonomy" id="453842"/>
    <lineage>
        <taxon>Bacteria</taxon>
        <taxon>Pseudomonadati</taxon>
        <taxon>Pseudomonadota</taxon>
        <taxon>Alphaproteobacteria</taxon>
        <taxon>Rhodobacterales</taxon>
        <taxon>Paracoccaceae</taxon>
        <taxon>Paracoccus</taxon>
    </lineage>
</organism>
<proteinExistence type="inferred from homology"/>
<accession>A0A418ZV31</accession>
<dbReference type="GO" id="GO:0045436">
    <property type="term" value="F:lycopene beta cyclase activity"/>
    <property type="evidence" value="ECO:0007669"/>
    <property type="project" value="InterPro"/>
</dbReference>
<dbReference type="EMBL" id="QZEV01000055">
    <property type="protein sequence ID" value="RJL02399.1"/>
    <property type="molecule type" value="Genomic_DNA"/>
</dbReference>
<dbReference type="Proteomes" id="UP000285530">
    <property type="component" value="Unassembled WGS sequence"/>
</dbReference>
<dbReference type="NCBIfam" id="TIGR01789">
    <property type="entry name" value="lycopene_cycl"/>
    <property type="match status" value="1"/>
</dbReference>
<evidence type="ECO:0000256" key="1">
    <source>
        <dbReference type="ARBA" id="ARBA00006599"/>
    </source>
</evidence>
<evidence type="ECO:0000313" key="3">
    <source>
        <dbReference type="Proteomes" id="UP000285530"/>
    </source>
</evidence>
<dbReference type="GO" id="GO:0016705">
    <property type="term" value="F:oxidoreductase activity, acting on paired donors, with incorporation or reduction of molecular oxygen"/>
    <property type="evidence" value="ECO:0007669"/>
    <property type="project" value="InterPro"/>
</dbReference>
<dbReference type="InterPro" id="IPR010108">
    <property type="entry name" value="Lycopene_cyclase_b/e"/>
</dbReference>
<dbReference type="InterPro" id="IPR008461">
    <property type="entry name" value="CrtY"/>
</dbReference>
<reference evidence="2 3" key="1">
    <citation type="submission" date="2018-09" db="EMBL/GenBank/DDBJ databases">
        <title>Paracoccus onubensis nov. sp. a moderate halophilic bacterium isolated from Gruta de las Maravillas (Aracena, Spain).</title>
        <authorList>
            <person name="Jurado V."/>
            <person name="Gutierrez-Patricio S."/>
            <person name="Gonzalez-Pimentel J.L."/>
            <person name="Laiz L."/>
            <person name="Saiz-Jimenez C."/>
        </authorList>
    </citation>
    <scope>NUCLEOTIDE SEQUENCE [LARGE SCALE GENOMIC DNA]</scope>
    <source>
        <strain evidence="2 3">DSM 19484</strain>
    </source>
</reference>
<dbReference type="OrthoDB" id="5793379at2"/>
<dbReference type="RefSeq" id="WP_119886640.1">
    <property type="nucleotide sequence ID" value="NZ_CP067169.1"/>
</dbReference>
<dbReference type="AlphaFoldDB" id="A0A418ZV31"/>
<gene>
    <name evidence="2" type="primary">crtY</name>
    <name evidence="2" type="ORF">D3P06_11190</name>
</gene>
<keyword evidence="3" id="KW-1185">Reference proteome</keyword>